<name>A0A3P3XJH4_9SPIR</name>
<dbReference type="PRINTS" id="PR00691">
    <property type="entry name" value="ADHESINB"/>
</dbReference>
<dbReference type="GO" id="GO:0030001">
    <property type="term" value="P:metal ion transport"/>
    <property type="evidence" value="ECO:0007669"/>
    <property type="project" value="InterPro"/>
</dbReference>
<dbReference type="Pfam" id="PF01297">
    <property type="entry name" value="ZnuA"/>
    <property type="match status" value="1"/>
</dbReference>
<dbReference type="GO" id="GO:0007155">
    <property type="term" value="P:cell adhesion"/>
    <property type="evidence" value="ECO:0007669"/>
    <property type="project" value="InterPro"/>
</dbReference>
<dbReference type="AlphaFoldDB" id="A0A3P3XJH4"/>
<reference evidence="6" key="1">
    <citation type="submission" date="2017-02" db="EMBL/GenBank/DDBJ databases">
        <authorList>
            <person name="Regsiter A."/>
            <person name="William W."/>
        </authorList>
    </citation>
    <scope>NUCLEOTIDE SEQUENCE</scope>
    <source>
        <strain evidence="6">Bib</strain>
    </source>
</reference>
<accession>A0A3P3XJH4</accession>
<dbReference type="Gene3D" id="3.40.50.1980">
    <property type="entry name" value="Nitrogenase molybdenum iron protein domain"/>
    <property type="match status" value="2"/>
</dbReference>
<sequence length="303" mass="33196">MKRMLRALFFILFALGLAGASFAQAKKPALKIAVSIPPMQEWVSRIAGDRASITLVLPPGSSPHAFEPSPRQLAELGQADIWFTISVEYEYSLRPKVSAMFPKLSIVDVTKNVKFRTLRPGEQETGEPASVGQLDPALTNRDQHTWLGYEQAKAEITFIRDTLIAKDPAGTEVYKKNYDAYLKEIDAVYNSLRTKLAPLAGSKVFVYHPAFGYFLDMFNITQEAVELGGKEPTQKELTALVELAKKERAKAIFVQAQFSQSAAQAVAKAVGAAVVPIDPLASDWLANLGRMGQALLNAGQRGK</sequence>
<keyword evidence="2 4" id="KW-0813">Transport</keyword>
<dbReference type="PANTHER" id="PTHR42953">
    <property type="entry name" value="HIGH-AFFINITY ZINC UPTAKE SYSTEM PROTEIN ZNUA-RELATED"/>
    <property type="match status" value="1"/>
</dbReference>
<dbReference type="EMBL" id="FWDM01000022">
    <property type="protein sequence ID" value="SLM13754.1"/>
    <property type="molecule type" value="Genomic_DNA"/>
</dbReference>
<proteinExistence type="inferred from homology"/>
<dbReference type="SUPFAM" id="SSF53807">
    <property type="entry name" value="Helical backbone' metal receptor"/>
    <property type="match status" value="1"/>
</dbReference>
<dbReference type="PRINTS" id="PR00690">
    <property type="entry name" value="ADHESNFAMILY"/>
</dbReference>
<evidence type="ECO:0000256" key="3">
    <source>
        <dbReference type="ARBA" id="ARBA00022729"/>
    </source>
</evidence>
<evidence type="ECO:0000256" key="5">
    <source>
        <dbReference type="SAM" id="SignalP"/>
    </source>
</evidence>
<evidence type="ECO:0000256" key="2">
    <source>
        <dbReference type="ARBA" id="ARBA00022448"/>
    </source>
</evidence>
<dbReference type="InterPro" id="IPR006127">
    <property type="entry name" value="ZnuA-like"/>
</dbReference>
<feature type="signal peptide" evidence="5">
    <location>
        <begin position="1"/>
        <end position="23"/>
    </location>
</feature>
<protein>
    <submittedName>
        <fullName evidence="6">ABC-type transport system, periplasmic component</fullName>
    </submittedName>
</protein>
<evidence type="ECO:0000256" key="4">
    <source>
        <dbReference type="RuleBase" id="RU003512"/>
    </source>
</evidence>
<dbReference type="GO" id="GO:0046872">
    <property type="term" value="F:metal ion binding"/>
    <property type="evidence" value="ECO:0007669"/>
    <property type="project" value="InterPro"/>
</dbReference>
<gene>
    <name evidence="6" type="ORF">SPIROBIBN47_290194</name>
</gene>
<keyword evidence="3 5" id="KW-0732">Signal</keyword>
<organism evidence="6">
    <name type="scientific">uncultured spirochete</name>
    <dbReference type="NCBI Taxonomy" id="156406"/>
    <lineage>
        <taxon>Bacteria</taxon>
        <taxon>Pseudomonadati</taxon>
        <taxon>Spirochaetota</taxon>
        <taxon>Spirochaetia</taxon>
        <taxon>Spirochaetales</taxon>
        <taxon>environmental samples</taxon>
    </lineage>
</organism>
<dbReference type="PANTHER" id="PTHR42953:SF3">
    <property type="entry name" value="HIGH-AFFINITY ZINC UPTAKE SYSTEM PROTEIN ZNUA"/>
    <property type="match status" value="1"/>
</dbReference>
<evidence type="ECO:0000256" key="1">
    <source>
        <dbReference type="ARBA" id="ARBA00011028"/>
    </source>
</evidence>
<comment type="similarity">
    <text evidence="1 4">Belongs to the bacterial solute-binding protein 9 family.</text>
</comment>
<dbReference type="InterPro" id="IPR006128">
    <property type="entry name" value="Lipoprotein_PsaA-like"/>
</dbReference>
<dbReference type="InterPro" id="IPR006129">
    <property type="entry name" value="AdhesinB"/>
</dbReference>
<dbReference type="InterPro" id="IPR050492">
    <property type="entry name" value="Bact_metal-bind_prot9"/>
</dbReference>
<feature type="chain" id="PRO_5018217198" evidence="5">
    <location>
        <begin position="24"/>
        <end position="303"/>
    </location>
</feature>
<evidence type="ECO:0000313" key="6">
    <source>
        <dbReference type="EMBL" id="SLM13754.1"/>
    </source>
</evidence>